<evidence type="ECO:0000256" key="5">
    <source>
        <dbReference type="ARBA" id="ARBA00022630"/>
    </source>
</evidence>
<comment type="subunit">
    <text evidence="3">Homodimer.</text>
</comment>
<protein>
    <recommendedName>
        <fullName evidence="11">NADPH:quinone oxidoreductase MdaB</fullName>
        <ecNumber evidence="10">1.6.5.10</ecNumber>
    </recommendedName>
    <alternativeName>
        <fullName evidence="12">Modulator of drug activity B</fullName>
    </alternativeName>
</protein>
<keyword evidence="7" id="KW-0560">Oxidoreductase</keyword>
<keyword evidence="5" id="KW-0285">Flavoprotein</keyword>
<evidence type="ECO:0000256" key="7">
    <source>
        <dbReference type="ARBA" id="ARBA00023002"/>
    </source>
</evidence>
<evidence type="ECO:0000256" key="8">
    <source>
        <dbReference type="ARBA" id="ARBA00037981"/>
    </source>
</evidence>
<feature type="domain" description="Flavodoxin-like fold" evidence="14">
    <location>
        <begin position="3"/>
        <end position="171"/>
    </location>
</feature>
<evidence type="ECO:0000256" key="2">
    <source>
        <dbReference type="ARBA" id="ARBA00004496"/>
    </source>
</evidence>
<evidence type="ECO:0000259" key="14">
    <source>
        <dbReference type="Pfam" id="PF02525"/>
    </source>
</evidence>
<dbReference type="PANTHER" id="PTHR46305">
    <property type="match status" value="1"/>
</dbReference>
<evidence type="ECO:0000256" key="6">
    <source>
        <dbReference type="ARBA" id="ARBA00022827"/>
    </source>
</evidence>
<dbReference type="EMBL" id="UGYK01000002">
    <property type="protein sequence ID" value="SUI45689.1"/>
    <property type="molecule type" value="Genomic_DNA"/>
</dbReference>
<dbReference type="InterPro" id="IPR003680">
    <property type="entry name" value="Flavodoxin_fold"/>
</dbReference>
<evidence type="ECO:0000256" key="13">
    <source>
        <dbReference type="SAM" id="MobiDB-lite"/>
    </source>
</evidence>
<evidence type="ECO:0000256" key="12">
    <source>
        <dbReference type="ARBA" id="ARBA00078609"/>
    </source>
</evidence>
<gene>
    <name evidence="15" type="primary">mdaB</name>
    <name evidence="15" type="ORF">NCTC10211_01886</name>
</gene>
<organism evidence="15 16">
    <name type="scientific">Serratia marcescens</name>
    <dbReference type="NCBI Taxonomy" id="615"/>
    <lineage>
        <taxon>Bacteria</taxon>
        <taxon>Pseudomonadati</taxon>
        <taxon>Pseudomonadota</taxon>
        <taxon>Gammaproteobacteria</taxon>
        <taxon>Enterobacterales</taxon>
        <taxon>Yersiniaceae</taxon>
        <taxon>Serratia</taxon>
    </lineage>
</organism>
<dbReference type="Proteomes" id="UP000254765">
    <property type="component" value="Unassembled WGS sequence"/>
</dbReference>
<evidence type="ECO:0000256" key="10">
    <source>
        <dbReference type="ARBA" id="ARBA00066843"/>
    </source>
</evidence>
<sequence>MSNILIINAKKQFGHSNGELNQTLSDVAEGFLRDLQHDVQVTVVDDGYDIEAEVQKYLWADAVIYQMPGWWMGEPWILKKYIDEVFTAGHGSLYANDGRSRSDESKKYGSGGLIQGKKYLLSLTWNAPMEAFTDPDQFFHGIGVDGVYLHFHKANQFLGMEALPTFICNNVIKQTGYRSGHRTLSRAFGENFCLTDAEHSHQRGRHDHRNRRNQSETRPPRHRTASH</sequence>
<dbReference type="AlphaFoldDB" id="A0A379YI77"/>
<dbReference type="Gene3D" id="3.40.50.360">
    <property type="match status" value="1"/>
</dbReference>
<dbReference type="GO" id="GO:0008753">
    <property type="term" value="F:NADPH dehydrogenase (quinone) activity"/>
    <property type="evidence" value="ECO:0007669"/>
    <property type="project" value="UniProtKB-EC"/>
</dbReference>
<dbReference type="EC" id="1.6.5.10" evidence="10"/>
<evidence type="ECO:0000256" key="4">
    <source>
        <dbReference type="ARBA" id="ARBA00022490"/>
    </source>
</evidence>
<dbReference type="InterPro" id="IPR052397">
    <property type="entry name" value="NADPH-QR_MdaB"/>
</dbReference>
<reference evidence="15 16" key="1">
    <citation type="submission" date="2018-06" db="EMBL/GenBank/DDBJ databases">
        <authorList>
            <consortium name="Pathogen Informatics"/>
            <person name="Doyle S."/>
        </authorList>
    </citation>
    <scope>NUCLEOTIDE SEQUENCE [LARGE SCALE GENOMIC DNA]</scope>
    <source>
        <strain evidence="15 16">NCTC10211</strain>
    </source>
</reference>
<feature type="compositionally biased region" description="Basic residues" evidence="13">
    <location>
        <begin position="202"/>
        <end position="212"/>
    </location>
</feature>
<evidence type="ECO:0000256" key="3">
    <source>
        <dbReference type="ARBA" id="ARBA00011738"/>
    </source>
</evidence>
<proteinExistence type="inferred from homology"/>
<dbReference type="PANTHER" id="PTHR46305:SF3">
    <property type="entry name" value="NADPH:QUINONE OXIDOREDUCTASE MDAB"/>
    <property type="match status" value="1"/>
</dbReference>
<comment type="cofactor">
    <cofactor evidence="1">
        <name>FAD</name>
        <dbReference type="ChEBI" id="CHEBI:57692"/>
    </cofactor>
</comment>
<keyword evidence="4" id="KW-0963">Cytoplasm</keyword>
<dbReference type="FunFam" id="3.40.50.360:FF:000007">
    <property type="entry name" value="Drug activity modulator B"/>
    <property type="match status" value="1"/>
</dbReference>
<comment type="similarity">
    <text evidence="8">Belongs to the oxidoreductase MdaB family.</text>
</comment>
<keyword evidence="6" id="KW-0274">FAD</keyword>
<name>A0A379YI77_SERMA</name>
<comment type="subcellular location">
    <subcellularLocation>
        <location evidence="2">Cytoplasm</location>
    </subcellularLocation>
</comment>
<evidence type="ECO:0000256" key="1">
    <source>
        <dbReference type="ARBA" id="ARBA00001974"/>
    </source>
</evidence>
<dbReference type="Pfam" id="PF02525">
    <property type="entry name" value="Flavodoxin_2"/>
    <property type="match status" value="1"/>
</dbReference>
<evidence type="ECO:0000256" key="9">
    <source>
        <dbReference type="ARBA" id="ARBA00051965"/>
    </source>
</evidence>
<evidence type="ECO:0000256" key="11">
    <source>
        <dbReference type="ARBA" id="ARBA00070593"/>
    </source>
</evidence>
<evidence type="ECO:0000313" key="16">
    <source>
        <dbReference type="Proteomes" id="UP000254765"/>
    </source>
</evidence>
<evidence type="ECO:0000313" key="15">
    <source>
        <dbReference type="EMBL" id="SUI45689.1"/>
    </source>
</evidence>
<dbReference type="SUPFAM" id="SSF52218">
    <property type="entry name" value="Flavoproteins"/>
    <property type="match status" value="1"/>
</dbReference>
<dbReference type="InterPro" id="IPR029039">
    <property type="entry name" value="Flavoprotein-like_sf"/>
</dbReference>
<feature type="region of interest" description="Disordered" evidence="13">
    <location>
        <begin position="199"/>
        <end position="227"/>
    </location>
</feature>
<dbReference type="GO" id="GO:0005737">
    <property type="term" value="C:cytoplasm"/>
    <property type="evidence" value="ECO:0007669"/>
    <property type="project" value="UniProtKB-SubCell"/>
</dbReference>
<accession>A0A379YI77</accession>
<comment type="catalytic activity">
    <reaction evidence="9">
        <text>a quinone + NADPH + H(+) = a quinol + NADP(+)</text>
        <dbReference type="Rhea" id="RHEA:46164"/>
        <dbReference type="ChEBI" id="CHEBI:15378"/>
        <dbReference type="ChEBI" id="CHEBI:24646"/>
        <dbReference type="ChEBI" id="CHEBI:57783"/>
        <dbReference type="ChEBI" id="CHEBI:58349"/>
        <dbReference type="ChEBI" id="CHEBI:132124"/>
        <dbReference type="EC" id="1.6.5.10"/>
    </reaction>
</comment>